<dbReference type="Proteomes" id="UP000250462">
    <property type="component" value="Unassembled WGS sequence"/>
</dbReference>
<dbReference type="EMBL" id="QMIG01000002">
    <property type="protein sequence ID" value="RAW17919.1"/>
    <property type="molecule type" value="Genomic_DNA"/>
</dbReference>
<sequence>MSVINSGQLAELLGISVSSTTPIGGGDICDAYRVETSDGRQLFVKTLADPPDGFFDIESHGLRRLRDVPDGVAVPEVLAASRHWLALEWITQTAPSRKAAERFGRDLATTHRRGYEVFGSSAGDGWVGTLPLPGGPWPDWPTMWAEGRLAPYLRRARDLGAINNRDMSDVERVMDVLPDLTGPAEPPSLLHGDLWAGNVMWGDDGRNWLIDPATHGGHRETDLAMLSLFGLPYLDHVLANYHDAWPLADGWQQRVPLHQLHPILVHAVLFGGSYGARAGHLARQVLSTLG</sequence>
<evidence type="ECO:0000256" key="1">
    <source>
        <dbReference type="PIRNR" id="PIRNR006221"/>
    </source>
</evidence>
<dbReference type="AlphaFoldDB" id="A0A329R1T1"/>
<dbReference type="GO" id="GO:0016301">
    <property type="term" value="F:kinase activity"/>
    <property type="evidence" value="ECO:0007669"/>
    <property type="project" value="UniProtKB-UniRule"/>
</dbReference>
<gene>
    <name evidence="2" type="ORF">DPM12_03470</name>
</gene>
<dbReference type="PANTHER" id="PTHR12149">
    <property type="entry name" value="FRUCTOSAMINE 3 KINASE-RELATED PROTEIN"/>
    <property type="match status" value="1"/>
</dbReference>
<name>A0A329R1T1_9ACTN</name>
<dbReference type="Gene3D" id="1.20.1270.240">
    <property type="match status" value="1"/>
</dbReference>
<dbReference type="Pfam" id="PF03881">
    <property type="entry name" value="Fructosamin_kin"/>
    <property type="match status" value="1"/>
</dbReference>
<comment type="caution">
    <text evidence="2">The sequence shown here is derived from an EMBL/GenBank/DDBJ whole genome shotgun (WGS) entry which is preliminary data.</text>
</comment>
<dbReference type="Gene3D" id="3.30.200.20">
    <property type="entry name" value="Phosphorylase Kinase, domain 1"/>
    <property type="match status" value="1"/>
</dbReference>
<proteinExistence type="inferred from homology"/>
<comment type="similarity">
    <text evidence="1">Belongs to the fructosamine kinase family.</text>
</comment>
<dbReference type="PANTHER" id="PTHR12149:SF8">
    <property type="entry name" value="PROTEIN-RIBULOSAMINE 3-KINASE"/>
    <property type="match status" value="1"/>
</dbReference>
<accession>A0A329R1T1</accession>
<dbReference type="Gene3D" id="1.10.510.10">
    <property type="entry name" value="Transferase(Phosphotransferase) domain 1"/>
    <property type="match status" value="1"/>
</dbReference>
<keyword evidence="3" id="KW-1185">Reference proteome</keyword>
<dbReference type="InterPro" id="IPR011009">
    <property type="entry name" value="Kinase-like_dom_sf"/>
</dbReference>
<evidence type="ECO:0000313" key="2">
    <source>
        <dbReference type="EMBL" id="RAW17919.1"/>
    </source>
</evidence>
<dbReference type="PIRSF" id="PIRSF006221">
    <property type="entry name" value="Ketosamine-3-kinase"/>
    <property type="match status" value="1"/>
</dbReference>
<protein>
    <submittedName>
        <fullName evidence="2">Fructosamine kinase</fullName>
    </submittedName>
</protein>
<keyword evidence="1" id="KW-0808">Transferase</keyword>
<organism evidence="2 3">
    <name type="scientific">Phytoactinopolyspora halophila</name>
    <dbReference type="NCBI Taxonomy" id="1981511"/>
    <lineage>
        <taxon>Bacteria</taxon>
        <taxon>Bacillati</taxon>
        <taxon>Actinomycetota</taxon>
        <taxon>Actinomycetes</taxon>
        <taxon>Jiangellales</taxon>
        <taxon>Jiangellaceae</taxon>
        <taxon>Phytoactinopolyspora</taxon>
    </lineage>
</organism>
<dbReference type="SUPFAM" id="SSF56112">
    <property type="entry name" value="Protein kinase-like (PK-like)"/>
    <property type="match status" value="1"/>
</dbReference>
<dbReference type="InterPro" id="IPR016477">
    <property type="entry name" value="Fructo-/Ketosamine-3-kinase"/>
</dbReference>
<keyword evidence="1 2" id="KW-0418">Kinase</keyword>
<evidence type="ECO:0000313" key="3">
    <source>
        <dbReference type="Proteomes" id="UP000250462"/>
    </source>
</evidence>
<dbReference type="OrthoDB" id="5291879at2"/>
<dbReference type="RefSeq" id="WP_112256878.1">
    <property type="nucleotide sequence ID" value="NZ_QMIG01000002.1"/>
</dbReference>
<reference evidence="2 3" key="1">
    <citation type="submission" date="2018-06" db="EMBL/GenBank/DDBJ databases">
        <title>Phytoactinopolyspora halophila sp. nov., a novel halophilic actinomycete isolated from a saline soil in China.</title>
        <authorList>
            <person name="Tang S.-K."/>
        </authorList>
    </citation>
    <scope>NUCLEOTIDE SEQUENCE [LARGE SCALE GENOMIC DNA]</scope>
    <source>
        <strain evidence="2 3">YIM 96934</strain>
    </source>
</reference>